<dbReference type="RefSeq" id="WP_208718102.1">
    <property type="nucleotide sequence ID" value="NZ_CP024770.1"/>
</dbReference>
<dbReference type="Proteomes" id="UP000502005">
    <property type="component" value="Plasmid pNE1B"/>
</dbReference>
<feature type="region of interest" description="Disordered" evidence="1">
    <location>
        <begin position="181"/>
        <end position="204"/>
    </location>
</feature>
<keyword evidence="2" id="KW-0614">Plasmid</keyword>
<dbReference type="EMBL" id="CP024770">
    <property type="protein sequence ID" value="QGY32205.1"/>
    <property type="molecule type" value="Genomic_DNA"/>
</dbReference>
<dbReference type="AlphaFoldDB" id="A0A6B9GFM5"/>
<accession>A0A6B9GFM5</accession>
<reference evidence="2 3" key="1">
    <citation type="submission" date="2017-11" db="EMBL/GenBank/DDBJ databases">
        <title>Genome sequence of Pantoea cypripedii NE1.</title>
        <authorList>
            <person name="Nascimento F.X."/>
        </authorList>
    </citation>
    <scope>NUCLEOTIDE SEQUENCE [LARGE SCALE GENOMIC DNA]</scope>
    <source>
        <strain evidence="2 3">NE1</strain>
        <plasmid evidence="3">pne1b</plasmid>
    </source>
</reference>
<feature type="compositionally biased region" description="Polar residues" evidence="1">
    <location>
        <begin position="193"/>
        <end position="204"/>
    </location>
</feature>
<evidence type="ECO:0000256" key="1">
    <source>
        <dbReference type="SAM" id="MobiDB-lite"/>
    </source>
</evidence>
<name>A0A6B9GFM5_PANCY</name>
<sequence length="204" mass="23291">MNNINPFNNYAVTAATDPSTHSLDAMMQQRLQSQPSASVFADSEDTAAQEAMAKKKFLQRYIQAIEGGKFILIYDNDEEKKNKQFAADLELLYSLMLPAKEDELDAPTMAEMENWLIALFDPDDDKAGDKQAIDHTPTNDEKNFLMLAYNNFRMIYKKHYENMIDKIKEEMIKPLSVSWDQPYSEPEWPSGTGEYTPTAHLSSS</sequence>
<gene>
    <name evidence="2" type="ORF">CUN67_24745</name>
</gene>
<evidence type="ECO:0000313" key="3">
    <source>
        <dbReference type="Proteomes" id="UP000502005"/>
    </source>
</evidence>
<organism evidence="2 3">
    <name type="scientific">Pantoea cypripedii</name>
    <name type="common">Pectobacterium cypripedii</name>
    <name type="synonym">Erwinia cypripedii</name>
    <dbReference type="NCBI Taxonomy" id="55209"/>
    <lineage>
        <taxon>Bacteria</taxon>
        <taxon>Pseudomonadati</taxon>
        <taxon>Pseudomonadota</taxon>
        <taxon>Gammaproteobacteria</taxon>
        <taxon>Enterobacterales</taxon>
        <taxon>Erwiniaceae</taxon>
        <taxon>Pantoea</taxon>
    </lineage>
</organism>
<proteinExistence type="predicted"/>
<geneLocation type="plasmid" evidence="3">
    <name>pne1b</name>
</geneLocation>
<protein>
    <submittedName>
        <fullName evidence="2">Uncharacterized protein</fullName>
    </submittedName>
</protein>
<evidence type="ECO:0000313" key="2">
    <source>
        <dbReference type="EMBL" id="QGY32205.1"/>
    </source>
</evidence>